<sequence>MTIEPKPYFHELSQTEVDQLIQEKTTWEMVMDRYAQPDWCVYQDALSGIYGCWTLTDLSPTSNRSQVSPTGICKLCDDCKPKYESRPEISQ</sequence>
<evidence type="ECO:0000313" key="2">
    <source>
        <dbReference type="Proteomes" id="UP000238375"/>
    </source>
</evidence>
<organism evidence="1 2">
    <name type="scientific">Spirosoma oryzae</name>
    <dbReference type="NCBI Taxonomy" id="1469603"/>
    <lineage>
        <taxon>Bacteria</taxon>
        <taxon>Pseudomonadati</taxon>
        <taxon>Bacteroidota</taxon>
        <taxon>Cytophagia</taxon>
        <taxon>Cytophagales</taxon>
        <taxon>Cytophagaceae</taxon>
        <taxon>Spirosoma</taxon>
    </lineage>
</organism>
<dbReference type="AlphaFoldDB" id="A0A2T0SYP0"/>
<protein>
    <submittedName>
        <fullName evidence="1">Uncharacterized protein</fullName>
    </submittedName>
</protein>
<accession>A0A2T0SYP0</accession>
<reference evidence="1 2" key="1">
    <citation type="submission" date="2018-03" db="EMBL/GenBank/DDBJ databases">
        <title>Genomic Encyclopedia of Archaeal and Bacterial Type Strains, Phase II (KMG-II): from individual species to whole genera.</title>
        <authorList>
            <person name="Goeker M."/>
        </authorList>
    </citation>
    <scope>NUCLEOTIDE SEQUENCE [LARGE SCALE GENOMIC DNA]</scope>
    <source>
        <strain evidence="1 2">DSM 28354</strain>
    </source>
</reference>
<dbReference type="Proteomes" id="UP000238375">
    <property type="component" value="Unassembled WGS sequence"/>
</dbReference>
<keyword evidence="2" id="KW-1185">Reference proteome</keyword>
<name>A0A2T0SYP0_9BACT</name>
<proteinExistence type="predicted"/>
<dbReference type="EMBL" id="PVTE01000009">
    <property type="protein sequence ID" value="PRY38509.1"/>
    <property type="molecule type" value="Genomic_DNA"/>
</dbReference>
<evidence type="ECO:0000313" key="1">
    <source>
        <dbReference type="EMBL" id="PRY38509.1"/>
    </source>
</evidence>
<gene>
    <name evidence="1" type="ORF">CLV58_109236</name>
</gene>
<comment type="caution">
    <text evidence="1">The sequence shown here is derived from an EMBL/GenBank/DDBJ whole genome shotgun (WGS) entry which is preliminary data.</text>
</comment>